<keyword evidence="9" id="KW-0472">Membrane</keyword>
<evidence type="ECO:0000313" key="11">
    <source>
        <dbReference type="EMBL" id="RJX72434.1"/>
    </source>
</evidence>
<dbReference type="InterPro" id="IPR022792">
    <property type="entry name" value="T2SS_protein-GspN"/>
</dbReference>
<proteinExistence type="inferred from homology"/>
<name>A0A3A6QU83_9VIBR</name>
<dbReference type="Proteomes" id="UP000273252">
    <property type="component" value="Unassembled WGS sequence"/>
</dbReference>
<evidence type="ECO:0000256" key="6">
    <source>
        <dbReference type="ARBA" id="ARBA00022519"/>
    </source>
</evidence>
<evidence type="ECO:0000256" key="9">
    <source>
        <dbReference type="ARBA" id="ARBA00023136"/>
    </source>
</evidence>
<keyword evidence="6" id="KW-0997">Cell inner membrane</keyword>
<keyword evidence="5" id="KW-1003">Cell membrane</keyword>
<evidence type="ECO:0000256" key="8">
    <source>
        <dbReference type="ARBA" id="ARBA00022927"/>
    </source>
</evidence>
<evidence type="ECO:0000256" key="7">
    <source>
        <dbReference type="ARBA" id="ARBA00022692"/>
    </source>
</evidence>
<evidence type="ECO:0000256" key="2">
    <source>
        <dbReference type="ARBA" id="ARBA00007208"/>
    </source>
</evidence>
<reference evidence="11 12" key="1">
    <citation type="submission" date="2018-08" db="EMBL/GenBank/DDBJ databases">
        <title>Vibrio isolated from the Eastern China Marginal Seas.</title>
        <authorList>
            <person name="Li Y."/>
        </authorList>
    </citation>
    <scope>NUCLEOTIDE SEQUENCE [LARGE SCALE GENOMIC DNA]</scope>
    <source>
        <strain evidence="11 12">BEI233</strain>
    </source>
</reference>
<evidence type="ECO:0000256" key="5">
    <source>
        <dbReference type="ARBA" id="ARBA00022475"/>
    </source>
</evidence>
<gene>
    <name evidence="11" type="ORF">DZ860_08460</name>
</gene>
<protein>
    <recommendedName>
        <fullName evidence="3">Type II secretion system protein N</fullName>
    </recommendedName>
    <alternativeName>
        <fullName evidence="10">General secretion pathway protein N</fullName>
    </alternativeName>
</protein>
<keyword evidence="12" id="KW-1185">Reference proteome</keyword>
<dbReference type="GO" id="GO:0005886">
    <property type="term" value="C:plasma membrane"/>
    <property type="evidence" value="ECO:0007669"/>
    <property type="project" value="UniProtKB-SubCell"/>
</dbReference>
<evidence type="ECO:0000256" key="10">
    <source>
        <dbReference type="ARBA" id="ARBA00030772"/>
    </source>
</evidence>
<keyword evidence="8" id="KW-0653">Protein transport</keyword>
<organism evidence="11 12">
    <name type="scientific">Vibrio sinensis</name>
    <dbReference type="NCBI Taxonomy" id="2302434"/>
    <lineage>
        <taxon>Bacteria</taxon>
        <taxon>Pseudomonadati</taxon>
        <taxon>Pseudomonadota</taxon>
        <taxon>Gammaproteobacteria</taxon>
        <taxon>Vibrionales</taxon>
        <taxon>Vibrionaceae</taxon>
        <taxon>Vibrio</taxon>
    </lineage>
</organism>
<dbReference type="GO" id="GO:0015627">
    <property type="term" value="C:type II protein secretion system complex"/>
    <property type="evidence" value="ECO:0007669"/>
    <property type="project" value="InterPro"/>
</dbReference>
<sequence length="253" mass="27238">MKKTVLLIIAVVLVFLTSAIVSLPAQLVVAQAPLPNQLKINGVRGTLWQGQASSVVWQGTQVGNVSWTIQPLKLLTGHVEANVRFGRGSDWQMKGRGTVSYGMSGITLSNFIASMPVEQVVKMAPPLPVPLGLSGPLELSIKQLKYAQPYCESGRGALVWNTNTIGTPLADLTVGPVVADIVCSDNRLEVRGSSDSAQVSSEFSATLSSAKQYDAKAWFKPQAEFPEALAQQLKWLPSADAKGQYHFSYKGRL</sequence>
<comment type="subcellular location">
    <subcellularLocation>
        <location evidence="1">Cell inner membrane</location>
    </subcellularLocation>
</comment>
<dbReference type="EMBL" id="QVMU01000005">
    <property type="protein sequence ID" value="RJX72434.1"/>
    <property type="molecule type" value="Genomic_DNA"/>
</dbReference>
<keyword evidence="7" id="KW-0812">Transmembrane</keyword>
<evidence type="ECO:0000256" key="4">
    <source>
        <dbReference type="ARBA" id="ARBA00022448"/>
    </source>
</evidence>
<accession>A0A3A6QU83</accession>
<dbReference type="AlphaFoldDB" id="A0A3A6QU83"/>
<evidence type="ECO:0000313" key="12">
    <source>
        <dbReference type="Proteomes" id="UP000273252"/>
    </source>
</evidence>
<evidence type="ECO:0000256" key="3">
    <source>
        <dbReference type="ARBA" id="ARBA00021563"/>
    </source>
</evidence>
<evidence type="ECO:0000256" key="1">
    <source>
        <dbReference type="ARBA" id="ARBA00004533"/>
    </source>
</evidence>
<dbReference type="OrthoDB" id="6118198at2"/>
<dbReference type="RefSeq" id="WP_120030498.1">
    <property type="nucleotide sequence ID" value="NZ_QVMU01000005.1"/>
</dbReference>
<comment type="similarity">
    <text evidence="2">Belongs to the GSP N family.</text>
</comment>
<dbReference type="Pfam" id="PF01203">
    <property type="entry name" value="T2SSN"/>
    <property type="match status" value="1"/>
</dbReference>
<keyword evidence="4" id="KW-0813">Transport</keyword>
<comment type="caution">
    <text evidence="11">The sequence shown here is derived from an EMBL/GenBank/DDBJ whole genome shotgun (WGS) entry which is preliminary data.</text>
</comment>
<dbReference type="GO" id="GO:0015628">
    <property type="term" value="P:protein secretion by the type II secretion system"/>
    <property type="evidence" value="ECO:0007669"/>
    <property type="project" value="InterPro"/>
</dbReference>